<protein>
    <submittedName>
        <fullName evidence="1">Uncharacterized protein</fullName>
    </submittedName>
</protein>
<name>A0A1A9UPD2_GLOAU</name>
<reference evidence="1" key="1">
    <citation type="submission" date="2020-05" db="UniProtKB">
        <authorList>
            <consortium name="EnsemblMetazoa"/>
        </authorList>
    </citation>
    <scope>IDENTIFICATION</scope>
    <source>
        <strain evidence="1">TTRI</strain>
    </source>
</reference>
<keyword evidence="2" id="KW-1185">Reference proteome</keyword>
<accession>A0A1A9UPD2</accession>
<dbReference type="Proteomes" id="UP000078200">
    <property type="component" value="Unassembled WGS sequence"/>
</dbReference>
<dbReference type="EnsemblMetazoa" id="GAUT011128-RA">
    <property type="protein sequence ID" value="GAUT011128-PA"/>
    <property type="gene ID" value="GAUT011128"/>
</dbReference>
<organism evidence="1 2">
    <name type="scientific">Glossina austeni</name>
    <name type="common">Savannah tsetse fly</name>
    <dbReference type="NCBI Taxonomy" id="7395"/>
    <lineage>
        <taxon>Eukaryota</taxon>
        <taxon>Metazoa</taxon>
        <taxon>Ecdysozoa</taxon>
        <taxon>Arthropoda</taxon>
        <taxon>Hexapoda</taxon>
        <taxon>Insecta</taxon>
        <taxon>Pterygota</taxon>
        <taxon>Neoptera</taxon>
        <taxon>Endopterygota</taxon>
        <taxon>Diptera</taxon>
        <taxon>Brachycera</taxon>
        <taxon>Muscomorpha</taxon>
        <taxon>Hippoboscoidea</taxon>
        <taxon>Glossinidae</taxon>
        <taxon>Glossina</taxon>
    </lineage>
</organism>
<dbReference type="VEuPathDB" id="VectorBase:GAUT011128"/>
<evidence type="ECO:0000313" key="2">
    <source>
        <dbReference type="Proteomes" id="UP000078200"/>
    </source>
</evidence>
<dbReference type="AlphaFoldDB" id="A0A1A9UPD2"/>
<sequence>MLFEKQYFLFQRLTNKVISFVYLPPGLALFVDDNGRLFGKLHLPSKVGACKISMNEASHQEIGRYKDIESCNHLRASLPTVYVIRARLKQQHKRKKNKQMKIECTTIALVGSHDDNDGDDDDGWHY</sequence>
<evidence type="ECO:0000313" key="1">
    <source>
        <dbReference type="EnsemblMetazoa" id="GAUT011128-PA"/>
    </source>
</evidence>
<proteinExistence type="predicted"/>